<dbReference type="AlphaFoldDB" id="A0A1M5XYF5"/>
<keyword evidence="8" id="KW-1185">Reference proteome</keyword>
<organism evidence="7 8">
    <name type="scientific">Ferrimonas marina</name>
    <dbReference type="NCBI Taxonomy" id="299255"/>
    <lineage>
        <taxon>Bacteria</taxon>
        <taxon>Pseudomonadati</taxon>
        <taxon>Pseudomonadota</taxon>
        <taxon>Gammaproteobacteria</taxon>
        <taxon>Alteromonadales</taxon>
        <taxon>Ferrimonadaceae</taxon>
        <taxon>Ferrimonas</taxon>
    </lineage>
</organism>
<dbReference type="STRING" id="299255.SAMN02745129_3811"/>
<comment type="subcellular location">
    <subcellularLocation>
        <location evidence="1">Cell outer membrane</location>
    </subcellularLocation>
</comment>
<evidence type="ECO:0000313" key="8">
    <source>
        <dbReference type="Proteomes" id="UP000184268"/>
    </source>
</evidence>
<comment type="similarity">
    <text evidence="2">Belongs to the MipA/OmpV family.</text>
</comment>
<protein>
    <submittedName>
        <fullName evidence="7">Outer membrane protein</fullName>
    </submittedName>
</protein>
<sequence length="431" mass="49170">MLRLIPALALLASFSLYAVPGAEEKPQWGIAIGARYADIPYDTDVDQVMDMTPLMYFQSEYFYLHGLEGGIHLWNGEQHQATLFSRYRFFDIPREFQNEVQEDSFDTGLRYRFLPGQQDFIDVELLSDGSGRSYGHLRYGFYHQEGGLELWPTLSLDWRSSAFNDRYYGLNMYEAGSDVGGSAGLEMRYHVASNLYLLGNAEVNVLGGDLGDLPTLQSRYNLETFVGFGFFPEPGKQRGTPYDFSSLEGHYVRLAHGWATESNMGDILAGDWVEDPFGNQLTSVFWGIPLTQSLFSLPIDVYFNPGFIYHHSSEVQDPTYEGVLSFKAYYTFTWPIRWRIGAAEGLSYVKDITYIEQIEMDRKGYRPSNLMNYLDVSLDANLGDLFGTSKLDNLWLGYSLHHRSAIFETSSQFGRIKGGSNYNTITLQWHF</sequence>
<dbReference type="GO" id="GO:0009279">
    <property type="term" value="C:cell outer membrane"/>
    <property type="evidence" value="ECO:0007669"/>
    <property type="project" value="UniProtKB-SubCell"/>
</dbReference>
<dbReference type="EMBL" id="FQXG01000006">
    <property type="protein sequence ID" value="SHI04855.1"/>
    <property type="molecule type" value="Genomic_DNA"/>
</dbReference>
<feature type="chain" id="PRO_5009915145" evidence="6">
    <location>
        <begin position="19"/>
        <end position="431"/>
    </location>
</feature>
<evidence type="ECO:0000256" key="4">
    <source>
        <dbReference type="ARBA" id="ARBA00023136"/>
    </source>
</evidence>
<name>A0A1M5XYF5_9GAMM</name>
<evidence type="ECO:0000313" key="7">
    <source>
        <dbReference type="EMBL" id="SHI04855.1"/>
    </source>
</evidence>
<dbReference type="PANTHER" id="PTHR38776:SF1">
    <property type="entry name" value="MLTA-INTERACTING PROTEIN-RELATED"/>
    <property type="match status" value="1"/>
</dbReference>
<feature type="signal peptide" evidence="6">
    <location>
        <begin position="1"/>
        <end position="18"/>
    </location>
</feature>
<evidence type="ECO:0000256" key="3">
    <source>
        <dbReference type="ARBA" id="ARBA00022729"/>
    </source>
</evidence>
<dbReference type="RefSeq" id="WP_067662537.1">
    <property type="nucleotide sequence ID" value="NZ_FQXG01000006.1"/>
</dbReference>
<accession>A0A1M5XYF5</accession>
<evidence type="ECO:0000256" key="6">
    <source>
        <dbReference type="SAM" id="SignalP"/>
    </source>
</evidence>
<keyword evidence="5" id="KW-0998">Cell outer membrane</keyword>
<proteinExistence type="inferred from homology"/>
<evidence type="ECO:0000256" key="5">
    <source>
        <dbReference type="ARBA" id="ARBA00023237"/>
    </source>
</evidence>
<dbReference type="Proteomes" id="UP000184268">
    <property type="component" value="Unassembled WGS sequence"/>
</dbReference>
<reference evidence="7 8" key="1">
    <citation type="submission" date="2016-11" db="EMBL/GenBank/DDBJ databases">
        <authorList>
            <person name="Jaros S."/>
            <person name="Januszkiewicz K."/>
            <person name="Wedrychowicz H."/>
        </authorList>
    </citation>
    <scope>NUCLEOTIDE SEQUENCE [LARGE SCALE GENOMIC DNA]</scope>
    <source>
        <strain evidence="7 8">DSM 16917</strain>
    </source>
</reference>
<evidence type="ECO:0000256" key="1">
    <source>
        <dbReference type="ARBA" id="ARBA00004442"/>
    </source>
</evidence>
<gene>
    <name evidence="7" type="ORF">SAMN02745129_3811</name>
</gene>
<evidence type="ECO:0000256" key="2">
    <source>
        <dbReference type="ARBA" id="ARBA00005722"/>
    </source>
</evidence>
<keyword evidence="3 6" id="KW-0732">Signal</keyword>
<dbReference type="InterPro" id="IPR010583">
    <property type="entry name" value="MipA"/>
</dbReference>
<dbReference type="Pfam" id="PF06629">
    <property type="entry name" value="MipA"/>
    <property type="match status" value="1"/>
</dbReference>
<keyword evidence="4" id="KW-0472">Membrane</keyword>
<dbReference type="PANTHER" id="PTHR38776">
    <property type="entry name" value="MLTA-INTERACTING PROTEIN-RELATED"/>
    <property type="match status" value="1"/>
</dbReference>